<dbReference type="NCBIfam" id="TIGR01730">
    <property type="entry name" value="RND_mfp"/>
    <property type="match status" value="1"/>
</dbReference>
<dbReference type="Gene3D" id="2.40.420.20">
    <property type="match status" value="1"/>
</dbReference>
<dbReference type="Pfam" id="PF25954">
    <property type="entry name" value="Beta-barrel_RND_2"/>
    <property type="match status" value="1"/>
</dbReference>
<evidence type="ECO:0000259" key="8">
    <source>
        <dbReference type="Pfam" id="PF25967"/>
    </source>
</evidence>
<dbReference type="InterPro" id="IPR006143">
    <property type="entry name" value="RND_pump_MFP"/>
</dbReference>
<dbReference type="Gene3D" id="2.40.30.170">
    <property type="match status" value="1"/>
</dbReference>
<evidence type="ECO:0000256" key="1">
    <source>
        <dbReference type="ARBA" id="ARBA00004196"/>
    </source>
</evidence>
<dbReference type="Pfam" id="PF25917">
    <property type="entry name" value="BSH_RND"/>
    <property type="match status" value="1"/>
</dbReference>
<dbReference type="Gene3D" id="2.40.50.100">
    <property type="match status" value="1"/>
</dbReference>
<dbReference type="InterPro" id="IPR058625">
    <property type="entry name" value="MdtA-like_BSH"/>
</dbReference>
<keyword evidence="4 5" id="KW-0175">Coiled coil</keyword>
<dbReference type="PANTHER" id="PTHR30469:SF37">
    <property type="entry name" value="RAGD PROTEIN"/>
    <property type="match status" value="1"/>
</dbReference>
<organism evidence="9 10">
    <name type="scientific">Brasilonema bromeliae SPC951</name>
    <dbReference type="NCBI Taxonomy" id="385972"/>
    <lineage>
        <taxon>Bacteria</taxon>
        <taxon>Bacillati</taxon>
        <taxon>Cyanobacteriota</taxon>
        <taxon>Cyanophyceae</taxon>
        <taxon>Nostocales</taxon>
        <taxon>Scytonemataceae</taxon>
        <taxon>Brasilonema</taxon>
        <taxon>Bromeliae group (in: Brasilonema)</taxon>
    </lineage>
</organism>
<accession>A0ABX1P448</accession>
<dbReference type="Proteomes" id="UP000718564">
    <property type="component" value="Unassembled WGS sequence"/>
</dbReference>
<feature type="domain" description="CusB-like beta-barrel" evidence="7">
    <location>
        <begin position="292"/>
        <end position="365"/>
    </location>
</feature>
<comment type="subcellular location">
    <subcellularLocation>
        <location evidence="1">Cell envelope</location>
    </subcellularLocation>
</comment>
<feature type="coiled-coil region" evidence="5">
    <location>
        <begin position="108"/>
        <end position="163"/>
    </location>
</feature>
<dbReference type="InterPro" id="IPR030190">
    <property type="entry name" value="MacA_alpha-hairpin_sf"/>
</dbReference>
<evidence type="ECO:0000313" key="10">
    <source>
        <dbReference type="Proteomes" id="UP000718564"/>
    </source>
</evidence>
<evidence type="ECO:0000313" key="9">
    <source>
        <dbReference type="EMBL" id="NMG18863.1"/>
    </source>
</evidence>
<evidence type="ECO:0000256" key="5">
    <source>
        <dbReference type="SAM" id="Coils"/>
    </source>
</evidence>
<feature type="domain" description="Multidrug resistance protein MdtA-like C-terminal permuted SH3" evidence="8">
    <location>
        <begin position="373"/>
        <end position="427"/>
    </location>
</feature>
<comment type="caution">
    <text evidence="9">The sequence shown here is derived from an EMBL/GenBank/DDBJ whole genome shotgun (WGS) entry which is preliminary data.</text>
</comment>
<dbReference type="InterPro" id="IPR058627">
    <property type="entry name" value="MdtA-like_C"/>
</dbReference>
<feature type="domain" description="Multidrug resistance protein MdtA-like barrel-sandwich hybrid" evidence="6">
    <location>
        <begin position="69"/>
        <end position="274"/>
    </location>
</feature>
<keyword evidence="3" id="KW-0813">Transport</keyword>
<evidence type="ECO:0000256" key="4">
    <source>
        <dbReference type="ARBA" id="ARBA00023054"/>
    </source>
</evidence>
<protein>
    <submittedName>
        <fullName evidence="9">Efflux RND transporter periplasmic adaptor subunit</fullName>
    </submittedName>
</protein>
<dbReference type="EMBL" id="QMEB01000024">
    <property type="protein sequence ID" value="NMG18863.1"/>
    <property type="molecule type" value="Genomic_DNA"/>
</dbReference>
<proteinExistence type="inferred from homology"/>
<dbReference type="Gene3D" id="6.10.140.1990">
    <property type="match status" value="1"/>
</dbReference>
<dbReference type="SUPFAM" id="SSF111369">
    <property type="entry name" value="HlyD-like secretion proteins"/>
    <property type="match status" value="2"/>
</dbReference>
<gene>
    <name evidence="9" type="ORF">DP116_05120</name>
</gene>
<sequence>MTLIAGIGALVTGLLAIGILPRLQQRAELKALAKSAQTDVPTVNFVKPKRAANFTVLSLPASIQANQETSVYARTNGYLRRRTVDIGDKVQAGQILAEIDTPETDQEVAQSRAELARAQANLAQARANLAQKQSNFSEAKSNLAARQAELMQARTNLELARQTWQRWQELQQQGAVTQQAADERKTSFSANLANVDAVKARVNSDQNSVNAALASINSDQANVNAYLASVAASRASVEKSVVLQSFKRVTAPYNGVITGRNVETGGLISAGSNSNSSNAWLFKIAQTNSLRIRVNVPQTLIQSIRQGQTAQIHVRELPSKPFTGKVVRTSDSLDPKTNTLLTEIQVPNPNDTVRPGMYAQVTFTTTRMNPPMLIPANTLVVNSEGTQVASVTRDQTVHYHKVELGRDYGTEVEVISGLNPNESLITNPSDDLGEGARVQAVAVKPKGKS</sequence>
<evidence type="ECO:0000256" key="3">
    <source>
        <dbReference type="ARBA" id="ARBA00022448"/>
    </source>
</evidence>
<dbReference type="InterPro" id="IPR058792">
    <property type="entry name" value="Beta-barrel_RND_2"/>
</dbReference>
<name>A0ABX1P448_9CYAN</name>
<evidence type="ECO:0000256" key="2">
    <source>
        <dbReference type="ARBA" id="ARBA00009477"/>
    </source>
</evidence>
<reference evidence="9 10" key="1">
    <citation type="submission" date="2018-06" db="EMBL/GenBank/DDBJ databases">
        <title>Comparative genomics of Brasilonema spp. strains.</title>
        <authorList>
            <person name="Alvarenga D.O."/>
            <person name="Fiore M.F."/>
            <person name="Varani A.M."/>
        </authorList>
    </citation>
    <scope>NUCLEOTIDE SEQUENCE [LARGE SCALE GENOMIC DNA]</scope>
    <source>
        <strain evidence="9 10">SPC951</strain>
    </source>
</reference>
<keyword evidence="10" id="KW-1185">Reference proteome</keyword>
<evidence type="ECO:0000259" key="7">
    <source>
        <dbReference type="Pfam" id="PF25954"/>
    </source>
</evidence>
<comment type="similarity">
    <text evidence="2">Belongs to the membrane fusion protein (MFP) (TC 8.A.1) family.</text>
</comment>
<dbReference type="Pfam" id="PF25967">
    <property type="entry name" value="RND-MFP_C"/>
    <property type="match status" value="1"/>
</dbReference>
<dbReference type="PANTHER" id="PTHR30469">
    <property type="entry name" value="MULTIDRUG RESISTANCE PROTEIN MDTA"/>
    <property type="match status" value="1"/>
</dbReference>
<evidence type="ECO:0000259" key="6">
    <source>
        <dbReference type="Pfam" id="PF25917"/>
    </source>
</evidence>